<proteinExistence type="predicted"/>
<feature type="region of interest" description="Disordered" evidence="1">
    <location>
        <begin position="196"/>
        <end position="277"/>
    </location>
</feature>
<comment type="caution">
    <text evidence="3">The sequence shown here is derived from an EMBL/GenBank/DDBJ whole genome shotgun (WGS) entry which is preliminary data.</text>
</comment>
<dbReference type="EMBL" id="VXIS01000064">
    <property type="protein sequence ID" value="KAA8908818.1"/>
    <property type="molecule type" value="Genomic_DNA"/>
</dbReference>
<evidence type="ECO:0000313" key="3">
    <source>
        <dbReference type="EMBL" id="KAA8908818.1"/>
    </source>
</evidence>
<gene>
    <name evidence="3" type="ORF">FN846DRAFT_645846</name>
</gene>
<feature type="compositionally biased region" description="Low complexity" evidence="1">
    <location>
        <begin position="294"/>
        <end position="306"/>
    </location>
</feature>
<evidence type="ECO:0000256" key="1">
    <source>
        <dbReference type="SAM" id="MobiDB-lite"/>
    </source>
</evidence>
<reference evidence="3 4" key="1">
    <citation type="submission" date="2019-09" db="EMBL/GenBank/DDBJ databases">
        <title>Draft genome of the ectomycorrhizal ascomycete Sphaerosporella brunnea.</title>
        <authorList>
            <consortium name="DOE Joint Genome Institute"/>
            <person name="Benucci G.M."/>
            <person name="Marozzi G."/>
            <person name="Antonielli L."/>
            <person name="Sanchez S."/>
            <person name="Marco P."/>
            <person name="Wang X."/>
            <person name="Falini L.B."/>
            <person name="Barry K."/>
            <person name="Haridas S."/>
            <person name="Lipzen A."/>
            <person name="Labutti K."/>
            <person name="Grigoriev I.V."/>
            <person name="Murat C."/>
            <person name="Martin F."/>
            <person name="Albertini E."/>
            <person name="Donnini D."/>
            <person name="Bonito G."/>
        </authorList>
    </citation>
    <scope>NUCLEOTIDE SEQUENCE [LARGE SCALE GENOMIC DNA]</scope>
    <source>
        <strain evidence="3 4">Sb_GMNB300</strain>
    </source>
</reference>
<accession>A0A5J5EZU0</accession>
<feature type="chain" id="PRO_5023807912" description="Extracellular protein" evidence="2">
    <location>
        <begin position="20"/>
        <end position="404"/>
    </location>
</feature>
<keyword evidence="2" id="KW-0732">Signal</keyword>
<dbReference type="OrthoDB" id="2342176at2759"/>
<dbReference type="PANTHER" id="PTHR36182">
    <property type="entry name" value="PROTEIN, PUTATIVE (AFU_ORTHOLOGUE AFUA_6G10930)-RELATED"/>
    <property type="match status" value="1"/>
</dbReference>
<sequence>MKLLLLALSTLLAVPSAQAHMELLTPLPLRSKFDSRNTGSDVDYDNKRPLDKTGLDFPCLHHHLSGGHITAEYVAGESYQIEIEGEASHNGGSCQLSLSYDNGSSWRVIKSMIGNCPMQKTWGFTMPATVPAGENILFAWSWINHTGNREMYMNCARVNIRNGKASGSVDNLPMLFTANIYGPVCRVPEGTDVIFPEPGDQVEYGKPELQGRPPTVVEGCPNRPPPPPSEPTATSTGSSPLPPRTSTTSASSGSTEALATTTTSDKSTATSSRTVTSTVSMSYTTTTICSGTSTAQCNASESTPTASPSPSPGPGCKSGAIICSGGGTTWSLCSNGQPIWMGSVAAGMECRDGKMQRAEVRGRSGCTPDGSKKCLAGGTKWAICNQGAWIDMGEVASGTTCRDS</sequence>
<feature type="compositionally biased region" description="Low complexity" evidence="1">
    <location>
        <begin position="231"/>
        <end position="277"/>
    </location>
</feature>
<keyword evidence="4" id="KW-1185">Reference proteome</keyword>
<dbReference type="InParanoid" id="A0A5J5EZU0"/>
<organism evidence="3 4">
    <name type="scientific">Sphaerosporella brunnea</name>
    <dbReference type="NCBI Taxonomy" id="1250544"/>
    <lineage>
        <taxon>Eukaryota</taxon>
        <taxon>Fungi</taxon>
        <taxon>Dikarya</taxon>
        <taxon>Ascomycota</taxon>
        <taxon>Pezizomycotina</taxon>
        <taxon>Pezizomycetes</taxon>
        <taxon>Pezizales</taxon>
        <taxon>Pyronemataceae</taxon>
        <taxon>Sphaerosporella</taxon>
    </lineage>
</organism>
<dbReference type="Proteomes" id="UP000326924">
    <property type="component" value="Unassembled WGS sequence"/>
</dbReference>
<protein>
    <recommendedName>
        <fullName evidence="5">Extracellular protein</fullName>
    </recommendedName>
</protein>
<evidence type="ECO:0000256" key="2">
    <source>
        <dbReference type="SAM" id="SignalP"/>
    </source>
</evidence>
<dbReference type="Gene3D" id="2.70.50.70">
    <property type="match status" value="1"/>
</dbReference>
<evidence type="ECO:0008006" key="5">
    <source>
        <dbReference type="Google" id="ProtNLM"/>
    </source>
</evidence>
<evidence type="ECO:0000313" key="4">
    <source>
        <dbReference type="Proteomes" id="UP000326924"/>
    </source>
</evidence>
<dbReference type="PANTHER" id="PTHR36182:SF1">
    <property type="entry name" value="PROTEIN, PUTATIVE (AFU_ORTHOLOGUE AFUA_6G10930)-RELATED"/>
    <property type="match status" value="1"/>
</dbReference>
<feature type="region of interest" description="Disordered" evidence="1">
    <location>
        <begin position="294"/>
        <end position="315"/>
    </location>
</feature>
<feature type="signal peptide" evidence="2">
    <location>
        <begin position="1"/>
        <end position="19"/>
    </location>
</feature>
<dbReference type="AlphaFoldDB" id="A0A5J5EZU0"/>
<name>A0A5J5EZU0_9PEZI</name>